<accession>A0A970B839</accession>
<dbReference type="Proteomes" id="UP000653472">
    <property type="component" value="Unassembled WGS sequence"/>
</dbReference>
<name>A0A970B839_9GAMM</name>
<evidence type="ECO:0008006" key="3">
    <source>
        <dbReference type="Google" id="ProtNLM"/>
    </source>
</evidence>
<protein>
    <recommendedName>
        <fullName evidence="3">Aspartyl protease</fullName>
    </recommendedName>
</protein>
<proteinExistence type="predicted"/>
<dbReference type="Pfam" id="PF13650">
    <property type="entry name" value="Asp_protease_2"/>
    <property type="match status" value="1"/>
</dbReference>
<dbReference type="AlphaFoldDB" id="A0A970B839"/>
<sequence>MQVPFSVVDGRIYVQVRVDGRGPYRFAVDTGASGIGRADVSLVAALGLRGRAPARTSDGIRTVTVDTVHLDELALGGLSRHGVDVIARDYGSQMADDARFSGILGRAFFGDGLLVIDYPKKTLSFSTKMTLPAGPDVLPYTRAFRVPVSIGTTTLQGNLDTGANVSFVLPQSLYARVAGRVLGATHVGTLTNSRLETRSALVHGPFRIGAVSLSDVEVRVSQRYPELLVGAHALQGFVLMIDQRTHRIALCAP</sequence>
<dbReference type="InterPro" id="IPR034122">
    <property type="entry name" value="Retropepsin-like_bacterial"/>
</dbReference>
<gene>
    <name evidence="1" type="ORF">G7Y82_19885</name>
</gene>
<organism evidence="1 2">
    <name type="scientific">Solimonas marina</name>
    <dbReference type="NCBI Taxonomy" id="2714601"/>
    <lineage>
        <taxon>Bacteria</taxon>
        <taxon>Pseudomonadati</taxon>
        <taxon>Pseudomonadota</taxon>
        <taxon>Gammaproteobacteria</taxon>
        <taxon>Nevskiales</taxon>
        <taxon>Nevskiaceae</taxon>
        <taxon>Solimonas</taxon>
    </lineage>
</organism>
<dbReference type="EMBL" id="JAAVXB010000016">
    <property type="protein sequence ID" value="NKF24578.1"/>
    <property type="molecule type" value="Genomic_DNA"/>
</dbReference>
<evidence type="ECO:0000313" key="1">
    <source>
        <dbReference type="EMBL" id="NKF24578.1"/>
    </source>
</evidence>
<evidence type="ECO:0000313" key="2">
    <source>
        <dbReference type="Proteomes" id="UP000653472"/>
    </source>
</evidence>
<reference evidence="1" key="1">
    <citation type="submission" date="2020-03" db="EMBL/GenBank/DDBJ databases">
        <title>Solimonas marina sp. nov., isolated from deep seawater of the Pacific Ocean.</title>
        <authorList>
            <person name="Liu X."/>
            <person name="Lai Q."/>
            <person name="Sun F."/>
            <person name="Gai Y."/>
            <person name="Li G."/>
            <person name="Shao Z."/>
        </authorList>
    </citation>
    <scope>NUCLEOTIDE SEQUENCE</scope>
    <source>
        <strain evidence="1">C16B3</strain>
    </source>
</reference>
<dbReference type="Gene3D" id="2.40.70.10">
    <property type="entry name" value="Acid Proteases"/>
    <property type="match status" value="2"/>
</dbReference>
<comment type="caution">
    <text evidence="1">The sequence shown here is derived from an EMBL/GenBank/DDBJ whole genome shotgun (WGS) entry which is preliminary data.</text>
</comment>
<keyword evidence="2" id="KW-1185">Reference proteome</keyword>
<dbReference type="InterPro" id="IPR021109">
    <property type="entry name" value="Peptidase_aspartic_dom_sf"/>
</dbReference>
<dbReference type="CDD" id="cd05483">
    <property type="entry name" value="retropepsin_like_bacteria"/>
    <property type="match status" value="1"/>
</dbReference>